<sequence>MIIQTQVPQMPVCPARRRWLAKRRCQRALRAMLTFMALVTPFLYFGYILCCRMPFNISRPLPNWILLYEFFLLIRNTYVFFRYVWTTPLWAVLPLLFNLYFIVYYPPGPSGSIDDKLYFELFKQERIEIIKMIKNGRIGNKNTPSAVIHLPQPHTHLATQNGLTIYTTIDNQTSAIFSLGWNILTLDIGLCYVPDDNISRWIRIERARFPHKLERCWYIIYPELGYLPIIMNDPPDEEAGDYVRPTQNK</sequence>
<dbReference type="RefSeq" id="WP_160959805.1">
    <property type="nucleotide sequence ID" value="NZ_WVUD01000008.1"/>
</dbReference>
<evidence type="ECO:0000313" key="2">
    <source>
        <dbReference type="EMBL" id="MYL82878.1"/>
    </source>
</evidence>
<keyword evidence="3" id="KW-1185">Reference proteome</keyword>
<feature type="transmembrane region" description="Helical" evidence="1">
    <location>
        <begin position="88"/>
        <end position="106"/>
    </location>
</feature>
<keyword evidence="1" id="KW-0812">Transmembrane</keyword>
<proteinExistence type="predicted"/>
<accession>A0A7C9J8K8</accession>
<organism evidence="2 3">
    <name type="scientific">Solidesulfovibrio aerotolerans</name>
    <dbReference type="NCBI Taxonomy" id="295255"/>
    <lineage>
        <taxon>Bacteria</taxon>
        <taxon>Pseudomonadati</taxon>
        <taxon>Thermodesulfobacteriota</taxon>
        <taxon>Desulfovibrionia</taxon>
        <taxon>Desulfovibrionales</taxon>
        <taxon>Desulfovibrionaceae</taxon>
        <taxon>Solidesulfovibrio</taxon>
    </lineage>
</organism>
<dbReference type="AlphaFoldDB" id="A0A7C9J8K8"/>
<dbReference type="OrthoDB" id="5451968at2"/>
<feature type="transmembrane region" description="Helical" evidence="1">
    <location>
        <begin position="28"/>
        <end position="49"/>
    </location>
</feature>
<dbReference type="EMBL" id="WVUD01000008">
    <property type="protein sequence ID" value="MYL82878.1"/>
    <property type="molecule type" value="Genomic_DNA"/>
</dbReference>
<keyword evidence="1" id="KW-0472">Membrane</keyword>
<keyword evidence="1" id="KW-1133">Transmembrane helix</keyword>
<protein>
    <submittedName>
        <fullName evidence="2">Uncharacterized protein</fullName>
    </submittedName>
</protein>
<reference evidence="2 3" key="1">
    <citation type="submission" date="2020-01" db="EMBL/GenBank/DDBJ databases">
        <title>Genome sequence of Desulfovibrio aerotolerans DSM 16695(T).</title>
        <authorList>
            <person name="Karnachuk O."/>
            <person name="Avakyan M."/>
            <person name="Mardanov A."/>
            <person name="Kadnikov V."/>
            <person name="Ravin N."/>
        </authorList>
    </citation>
    <scope>NUCLEOTIDE SEQUENCE [LARGE SCALE GENOMIC DNA]</scope>
    <source>
        <strain evidence="2 3">DSM 16695</strain>
    </source>
</reference>
<comment type="caution">
    <text evidence="2">The sequence shown here is derived from an EMBL/GenBank/DDBJ whole genome shotgun (WGS) entry which is preliminary data.</text>
</comment>
<feature type="transmembrane region" description="Helical" evidence="1">
    <location>
        <begin position="61"/>
        <end position="81"/>
    </location>
</feature>
<name>A0A7C9J8K8_9BACT</name>
<evidence type="ECO:0000256" key="1">
    <source>
        <dbReference type="SAM" id="Phobius"/>
    </source>
</evidence>
<gene>
    <name evidence="2" type="ORF">GTA51_06970</name>
</gene>
<dbReference type="Proteomes" id="UP000482487">
    <property type="component" value="Unassembled WGS sequence"/>
</dbReference>
<evidence type="ECO:0000313" key="3">
    <source>
        <dbReference type="Proteomes" id="UP000482487"/>
    </source>
</evidence>